<reference evidence="2 3" key="1">
    <citation type="submission" date="2016-07" db="EMBL/GenBank/DDBJ databases">
        <authorList>
            <consortium name="Pathogen Informatics"/>
        </authorList>
    </citation>
    <scope>NUCLEOTIDE SEQUENCE [LARGE SCALE GENOMIC DNA]</scope>
</reference>
<dbReference type="Pfam" id="PF05795">
    <property type="entry name" value="Plasmodium_Vir"/>
    <property type="match status" value="1"/>
</dbReference>
<feature type="transmembrane region" description="Helical" evidence="1">
    <location>
        <begin position="245"/>
        <end position="267"/>
    </location>
</feature>
<dbReference type="VEuPathDB" id="PlasmoDB:PVPAM_000019000"/>
<accession>A0A1G4EBJ5</accession>
<dbReference type="Proteomes" id="UP000305196">
    <property type="component" value="Unassembled WGS sequence"/>
</dbReference>
<gene>
    <name evidence="2" type="ORF">PVC01_000123100</name>
</gene>
<dbReference type="AlphaFoldDB" id="A0A1G4EBJ5"/>
<evidence type="ECO:0000256" key="1">
    <source>
        <dbReference type="SAM" id="Phobius"/>
    </source>
</evidence>
<keyword evidence="1" id="KW-0812">Transmembrane</keyword>
<organism evidence="2 3">
    <name type="scientific">Plasmodium vivax</name>
    <name type="common">malaria parasite P. vivax</name>
    <dbReference type="NCBI Taxonomy" id="5855"/>
    <lineage>
        <taxon>Eukaryota</taxon>
        <taxon>Sar</taxon>
        <taxon>Alveolata</taxon>
        <taxon>Apicomplexa</taxon>
        <taxon>Aconoidasida</taxon>
        <taxon>Haemosporida</taxon>
        <taxon>Plasmodiidae</taxon>
        <taxon>Plasmodium</taxon>
        <taxon>Plasmodium (Plasmodium)</taxon>
    </lineage>
</organism>
<proteinExistence type="predicted"/>
<protein>
    <submittedName>
        <fullName evidence="2">VIR protein</fullName>
    </submittedName>
</protein>
<evidence type="ECO:0000313" key="3">
    <source>
        <dbReference type="Proteomes" id="UP000305196"/>
    </source>
</evidence>
<name>A0A1G4EBJ5_PLAVI</name>
<keyword evidence="1" id="KW-0472">Membrane</keyword>
<dbReference type="EMBL" id="FLYI01000499">
    <property type="protein sequence ID" value="SCA60795.1"/>
    <property type="molecule type" value="Genomic_DNA"/>
</dbReference>
<dbReference type="VEuPathDB" id="PlasmoDB:PVP01_0005310"/>
<evidence type="ECO:0000313" key="2">
    <source>
        <dbReference type="EMBL" id="SCA60795.1"/>
    </source>
</evidence>
<keyword evidence="1" id="KW-1133">Transmembrane helix</keyword>
<sequence>MTPGKSKNEELYDFFEKIESYIIDGESIEPKLHTDQSLDGCESLSKTWGRNSGNILMAKNICNIFVSIYNKLKGESMNYRNESNYKTDFAFLNYWVNWKINTYFYQNNSVSYFYNHIDSQNLLETTYDVSDDLIYDIDKEELNKMIKLYNLYEKYSKLKSIIDDITNLNKESLLTLSSACCPAYIETNYMCNDGIDDDNSNNSQFCIELRKFRTKHEGLYKKVHTEKNELSDNFIRLSECRDTKIITNALIGSMVGIIPLFGVLYKFTPMGQVLRSKIGILNNDISNNDEEMTKMSLMEQENEQLKFQQGRYNIKYQSV</sequence>
<dbReference type="InterPro" id="IPR008780">
    <property type="entry name" value="Plasmodium_Vir"/>
</dbReference>